<organism evidence="4 5">
    <name type="scientific">Viridothelium virens</name>
    <name type="common">Speckled blister lichen</name>
    <name type="synonym">Trypethelium virens</name>
    <dbReference type="NCBI Taxonomy" id="1048519"/>
    <lineage>
        <taxon>Eukaryota</taxon>
        <taxon>Fungi</taxon>
        <taxon>Dikarya</taxon>
        <taxon>Ascomycota</taxon>
        <taxon>Pezizomycotina</taxon>
        <taxon>Dothideomycetes</taxon>
        <taxon>Dothideomycetes incertae sedis</taxon>
        <taxon>Trypetheliales</taxon>
        <taxon>Trypetheliaceae</taxon>
        <taxon>Viridothelium</taxon>
    </lineage>
</organism>
<dbReference type="Pfam" id="PF00887">
    <property type="entry name" value="ACBP"/>
    <property type="match status" value="1"/>
</dbReference>
<dbReference type="InterPro" id="IPR014352">
    <property type="entry name" value="FERM/acyl-CoA-bd_prot_sf"/>
</dbReference>
<evidence type="ECO:0000313" key="4">
    <source>
        <dbReference type="EMBL" id="KAF2236965.1"/>
    </source>
</evidence>
<dbReference type="InterPro" id="IPR000582">
    <property type="entry name" value="Acyl-CoA-binding_protein"/>
</dbReference>
<keyword evidence="5" id="KW-1185">Reference proteome</keyword>
<dbReference type="Gene3D" id="1.20.80.10">
    <property type="match status" value="1"/>
</dbReference>
<evidence type="ECO:0000256" key="1">
    <source>
        <dbReference type="ARBA" id="ARBA00005567"/>
    </source>
</evidence>
<evidence type="ECO:0000313" key="5">
    <source>
        <dbReference type="Proteomes" id="UP000800092"/>
    </source>
</evidence>
<dbReference type="GO" id="GO:0006631">
    <property type="term" value="P:fatty acid metabolic process"/>
    <property type="evidence" value="ECO:0007669"/>
    <property type="project" value="TreeGrafter"/>
</dbReference>
<dbReference type="AlphaFoldDB" id="A0A6A6HFT8"/>
<dbReference type="InterPro" id="IPR035984">
    <property type="entry name" value="Acyl-CoA-binding_sf"/>
</dbReference>
<protein>
    <submittedName>
        <fullName evidence="4">Acyl-CoA-binding protein</fullName>
    </submittedName>
</protein>
<dbReference type="OrthoDB" id="346910at2759"/>
<keyword evidence="2" id="KW-0446">Lipid-binding</keyword>
<dbReference type="Proteomes" id="UP000800092">
    <property type="component" value="Unassembled WGS sequence"/>
</dbReference>
<proteinExistence type="inferred from homology"/>
<evidence type="ECO:0000256" key="2">
    <source>
        <dbReference type="ARBA" id="ARBA00023121"/>
    </source>
</evidence>
<dbReference type="SUPFAM" id="SSF47027">
    <property type="entry name" value="Acyl-CoA binding protein"/>
    <property type="match status" value="1"/>
</dbReference>
<dbReference type="GO" id="GO:0000062">
    <property type="term" value="F:fatty-acyl-CoA binding"/>
    <property type="evidence" value="ECO:0007669"/>
    <property type="project" value="InterPro"/>
</dbReference>
<name>A0A6A6HFT8_VIRVR</name>
<dbReference type="EMBL" id="ML991782">
    <property type="protein sequence ID" value="KAF2236965.1"/>
    <property type="molecule type" value="Genomic_DNA"/>
</dbReference>
<gene>
    <name evidence="4" type="ORF">EV356DRAFT_530477</name>
</gene>
<dbReference type="PANTHER" id="PTHR23310:SF62">
    <property type="entry name" value="ACYL-COA BINDING PROTEIN 1, ISOFORM A"/>
    <property type="match status" value="1"/>
</dbReference>
<evidence type="ECO:0000259" key="3">
    <source>
        <dbReference type="PROSITE" id="PS51228"/>
    </source>
</evidence>
<dbReference type="PANTHER" id="PTHR23310">
    <property type="entry name" value="ACYL-COA-BINDING PROTEIN, ACBP"/>
    <property type="match status" value="1"/>
</dbReference>
<accession>A0A6A6HFT8</accession>
<sequence length="91" mass="10200">MTTSFQKAATDVKNLNSQPSNDELLELYGLYKIANGENIENADKPGMFDLKGKAKYNQWQKFVSEGVTKADAEKKYVELVGSLKQKYGFKG</sequence>
<reference evidence="4" key="1">
    <citation type="journal article" date="2020" name="Stud. Mycol.">
        <title>101 Dothideomycetes genomes: a test case for predicting lifestyles and emergence of pathogens.</title>
        <authorList>
            <person name="Haridas S."/>
            <person name="Albert R."/>
            <person name="Binder M."/>
            <person name="Bloem J."/>
            <person name="Labutti K."/>
            <person name="Salamov A."/>
            <person name="Andreopoulos B."/>
            <person name="Baker S."/>
            <person name="Barry K."/>
            <person name="Bills G."/>
            <person name="Bluhm B."/>
            <person name="Cannon C."/>
            <person name="Castanera R."/>
            <person name="Culley D."/>
            <person name="Daum C."/>
            <person name="Ezra D."/>
            <person name="Gonzalez J."/>
            <person name="Henrissat B."/>
            <person name="Kuo A."/>
            <person name="Liang C."/>
            <person name="Lipzen A."/>
            <person name="Lutzoni F."/>
            <person name="Magnuson J."/>
            <person name="Mondo S."/>
            <person name="Nolan M."/>
            <person name="Ohm R."/>
            <person name="Pangilinan J."/>
            <person name="Park H.-J."/>
            <person name="Ramirez L."/>
            <person name="Alfaro M."/>
            <person name="Sun H."/>
            <person name="Tritt A."/>
            <person name="Yoshinaga Y."/>
            <person name="Zwiers L.-H."/>
            <person name="Turgeon B."/>
            <person name="Goodwin S."/>
            <person name="Spatafora J."/>
            <person name="Crous P."/>
            <person name="Grigoriev I."/>
        </authorList>
    </citation>
    <scope>NUCLEOTIDE SEQUENCE</scope>
    <source>
        <strain evidence="4">Tuck. ex Michener</strain>
    </source>
</reference>
<dbReference type="PRINTS" id="PR00689">
    <property type="entry name" value="ACOABINDINGP"/>
</dbReference>
<comment type="similarity">
    <text evidence="1">Belongs to the ACBP family.</text>
</comment>
<feature type="domain" description="ACB" evidence="3">
    <location>
        <begin position="1"/>
        <end position="89"/>
    </location>
</feature>
<dbReference type="PROSITE" id="PS51228">
    <property type="entry name" value="ACB_2"/>
    <property type="match status" value="1"/>
</dbReference>